<evidence type="ECO:0000256" key="3">
    <source>
        <dbReference type="ARBA" id="ARBA00005673"/>
    </source>
</evidence>
<protein>
    <recommendedName>
        <fullName evidence="9">Ubiquitin-activating enzyme E1 1</fullName>
        <ecNumber evidence="4">6.2.1.45</ecNumber>
    </recommendedName>
</protein>
<feature type="active site" description="Glycyl thioester intermediate" evidence="10">
    <location>
        <position position="594"/>
    </location>
</feature>
<evidence type="ECO:0000256" key="11">
    <source>
        <dbReference type="RuleBase" id="RU000519"/>
    </source>
</evidence>
<name>A0A060TC90_BLAAD</name>
<evidence type="ECO:0000256" key="7">
    <source>
        <dbReference type="ARBA" id="ARBA00022786"/>
    </source>
</evidence>
<dbReference type="PhylomeDB" id="A0A060TC90"/>
<dbReference type="Gene3D" id="3.50.50.80">
    <property type="entry name" value="Ubiquitin-activating enzyme E1, inactive adenylation domain, subdomain 1"/>
    <property type="match status" value="1"/>
</dbReference>
<dbReference type="NCBIfam" id="TIGR01408">
    <property type="entry name" value="Ube1"/>
    <property type="match status" value="1"/>
</dbReference>
<feature type="domain" description="Ubiquitin-activating enzyme E1 C-terminal" evidence="12">
    <location>
        <begin position="886"/>
        <end position="1012"/>
    </location>
</feature>
<dbReference type="AlphaFoldDB" id="A0A060TC90"/>
<dbReference type="InterPro" id="IPR042302">
    <property type="entry name" value="E1_FCCH_sf"/>
</dbReference>
<dbReference type="GO" id="GO:0006974">
    <property type="term" value="P:DNA damage response"/>
    <property type="evidence" value="ECO:0007669"/>
    <property type="project" value="TreeGrafter"/>
</dbReference>
<dbReference type="SMART" id="SM00985">
    <property type="entry name" value="UBA_e1_C"/>
    <property type="match status" value="1"/>
</dbReference>
<dbReference type="InterPro" id="IPR033127">
    <property type="entry name" value="UBQ-activ_enz_E1_Cys_AS"/>
</dbReference>
<dbReference type="FunFam" id="3.10.290.60:FF:000002">
    <property type="entry name" value="Ubiquitin-like modifier-activating enzyme 1"/>
    <property type="match status" value="1"/>
</dbReference>
<dbReference type="EMBL" id="HG937694">
    <property type="protein sequence ID" value="CDP38578.1"/>
    <property type="molecule type" value="Genomic_DNA"/>
</dbReference>
<dbReference type="GO" id="GO:0005634">
    <property type="term" value="C:nucleus"/>
    <property type="evidence" value="ECO:0007669"/>
    <property type="project" value="TreeGrafter"/>
</dbReference>
<keyword evidence="7 11" id="KW-0833">Ubl conjugation pathway</keyword>
<dbReference type="InterPro" id="IPR045886">
    <property type="entry name" value="ThiF/MoeB/HesA"/>
</dbReference>
<dbReference type="CDD" id="cd01491">
    <property type="entry name" value="Ube1_repeat1"/>
    <property type="match status" value="1"/>
</dbReference>
<comment type="catalytic activity">
    <reaction evidence="1">
        <text>ATP + ubiquitin + [E1 ubiquitin-activating enzyme]-L-cysteine = AMP + diphosphate + S-ubiquitinyl-[E1 ubiquitin-activating enzyme]-L-cysteine.</text>
        <dbReference type="EC" id="6.2.1.45"/>
    </reaction>
</comment>
<dbReference type="GO" id="GO:0005737">
    <property type="term" value="C:cytoplasm"/>
    <property type="evidence" value="ECO:0007669"/>
    <property type="project" value="TreeGrafter"/>
</dbReference>
<accession>A0A060TC90</accession>
<evidence type="ECO:0000256" key="6">
    <source>
        <dbReference type="ARBA" id="ARBA00022741"/>
    </source>
</evidence>
<proteinExistence type="inferred from homology"/>
<dbReference type="SUPFAM" id="SSF69572">
    <property type="entry name" value="Activating enzymes of the ubiquitin-like proteins"/>
    <property type="match status" value="2"/>
</dbReference>
<dbReference type="InterPro" id="IPR018965">
    <property type="entry name" value="Ub-activating_enz_E1_C"/>
</dbReference>
<evidence type="ECO:0000256" key="5">
    <source>
        <dbReference type="ARBA" id="ARBA00022598"/>
    </source>
</evidence>
<dbReference type="GO" id="GO:0006511">
    <property type="term" value="P:ubiquitin-dependent protein catabolic process"/>
    <property type="evidence" value="ECO:0007669"/>
    <property type="project" value="TreeGrafter"/>
</dbReference>
<sequence length="1016" mass="112515">MQVDKPGEDIDESLYSRQLYVLGREAMHRMSQSNVLIVGLRGLGVEIAKNVALAGVKSIFLYDPASVQVEDLSSQFFLTEDDVGKPRASVTAPRLGELNSYVPISVLDSDLSENVLSKFQVIVMTDATVEEQVRVNKIARQHGIYYISAASHGLFGSAFVDLGSQFTVVDATGEEPLTGIISDIDSEGTVTALDETRHGLEDGDWVKFSEVSGLEELNDGEPREVKVTGPYTFSIGDLSGLKGSYQRGGIFTQVKKPVDLSFQSLEEQLANPEFLVSDFAKFDRPPQLHIGFLALQGFKNKHEGALPRPRNDEDANELVQLAQQVKTQYPNVLGEAELDEKLIKQLSYQARGDLCPLAAVFGGLVAQEVLKACSGKFMPLKQWMYFDSLESLPKNIDSLPASEFAPSGSRYDGIIAVFGKSFVEKLHNLRLFLVGAGAIGCEMLKNWAMLGVGSGPNGKIIVTDNDSIEKSNLNRQFLFRPKDVGRAKSEVAAEAVSNMNPNLKGHIEHRGDKVGADTEDIFNDDFWNSLDVVTNALDNVDARTYVDRRCVFFRKPLLESGTLGTKGNIQVVIPDMTESYSASQDPPEKSIPLCTLRSFPNKIDHTIAWAKNLFQEYFAEVPESVNQYLTQPNFVETTLKQSGDQATILGNIQSYLVTERPLTFEQCIEWARLQFEKKYNNDIKQLLYNFPHDAVTSSGQPFWGGPKRAPTPLEFDIKNEDHRNFIIAAANLRAFNYGLKGDADLATYEKVLKEMKVPEFSPQSGVKIQVNDNDPDPNADAAAADQEELMKIAQTLPQPSTLAGFRLAPVEFEKDDDTNHHIAFITAASNLRALNYQIEPADRSKTKFIAGRIIPAIATTTALVTGLVCLELPKVVDGANKTIEDYKNGFVNLALPFFGFSEPIASGKLEYNGKKMDKTWGRFDINENLTLQQFIDKFEKDEELEVTMLSSGTTLLYASFYPPAKLKERLPMKLTELIETVGKKPIAEGTKSIILEICADDKQGEDVEVPYVTLHL</sequence>
<organism evidence="13">
    <name type="scientific">Blastobotrys adeninivorans</name>
    <name type="common">Yeast</name>
    <name type="synonym">Arxula adeninivorans</name>
    <dbReference type="NCBI Taxonomy" id="409370"/>
    <lineage>
        <taxon>Eukaryota</taxon>
        <taxon>Fungi</taxon>
        <taxon>Dikarya</taxon>
        <taxon>Ascomycota</taxon>
        <taxon>Saccharomycotina</taxon>
        <taxon>Dipodascomycetes</taxon>
        <taxon>Dipodascales</taxon>
        <taxon>Trichomonascaceae</taxon>
        <taxon>Blastobotrys</taxon>
    </lineage>
</organism>
<evidence type="ECO:0000256" key="10">
    <source>
        <dbReference type="PROSITE-ProRule" id="PRU10132"/>
    </source>
</evidence>
<dbReference type="Pfam" id="PF00899">
    <property type="entry name" value="ThiF"/>
    <property type="match status" value="1"/>
</dbReference>
<evidence type="ECO:0000256" key="2">
    <source>
        <dbReference type="ARBA" id="ARBA00004906"/>
    </source>
</evidence>
<comment type="pathway">
    <text evidence="2">Protein modification; protein ubiquitination.</text>
</comment>
<dbReference type="GO" id="GO:0005524">
    <property type="term" value="F:ATP binding"/>
    <property type="evidence" value="ECO:0007669"/>
    <property type="project" value="UniProtKB-KW"/>
</dbReference>
<evidence type="ECO:0000256" key="1">
    <source>
        <dbReference type="ARBA" id="ARBA00000488"/>
    </source>
</evidence>
<gene>
    <name evidence="13" type="ORF">GNLVRS02_ARAD1D37774g</name>
</gene>
<dbReference type="InterPro" id="IPR018074">
    <property type="entry name" value="UBQ-activ_enz_E1_CS"/>
</dbReference>
<dbReference type="Gene3D" id="1.10.10.2660">
    <property type="entry name" value="Ubiquitin-activating enzyme E1, SCCH domain"/>
    <property type="match status" value="1"/>
</dbReference>
<dbReference type="PRINTS" id="PR01849">
    <property type="entry name" value="UBIQUITINACT"/>
</dbReference>
<dbReference type="Gene3D" id="3.40.50.12550">
    <property type="entry name" value="Ubiquitin-activating enzyme E1, inactive adenylation domain, subdomain 2"/>
    <property type="match status" value="1"/>
</dbReference>
<dbReference type="UniPathway" id="UPA00143"/>
<comment type="similarity">
    <text evidence="3 11">Belongs to the ubiquitin-activating E1 family.</text>
</comment>
<dbReference type="FunFam" id="3.40.50.720:FF:000015">
    <property type="entry name" value="Ubiquitin-activating enzyme E1 1"/>
    <property type="match status" value="1"/>
</dbReference>
<reference evidence="13" key="2">
    <citation type="submission" date="2014-06" db="EMBL/GenBank/DDBJ databases">
        <title>The complete genome of Blastobotrys (Arxula) adeninivorans LS3 - a yeast of biotechnological interest.</title>
        <authorList>
            <person name="Kunze G."/>
            <person name="Gaillardin C."/>
            <person name="Czernicka M."/>
            <person name="Durrens P."/>
            <person name="Martin T."/>
            <person name="Boer E."/>
            <person name="Gabaldon T."/>
            <person name="Cruz J."/>
            <person name="Talla E."/>
            <person name="Marck C."/>
            <person name="Goffeau A."/>
            <person name="Barbe V."/>
            <person name="Baret P."/>
            <person name="Baronian K."/>
            <person name="Beier S."/>
            <person name="Bleykasten C."/>
            <person name="Bode R."/>
            <person name="Casaregola S."/>
            <person name="Despons L."/>
            <person name="Fairhead C."/>
            <person name="Giersberg M."/>
            <person name="Gierski P."/>
            <person name="Hahnel U."/>
            <person name="Hartmann A."/>
            <person name="Jankowska D."/>
            <person name="Jubin C."/>
            <person name="Jung P."/>
            <person name="Lafontaine I."/>
            <person name="Leh-Louis V."/>
            <person name="Lemaire M."/>
            <person name="Marcet-Houben M."/>
            <person name="Mascher M."/>
            <person name="Morel G."/>
            <person name="Richard G.-F."/>
            <person name="Riechen J."/>
            <person name="Sacerdot C."/>
            <person name="Sarkar A."/>
            <person name="Savel G."/>
            <person name="Schacherer J."/>
            <person name="Sherman D."/>
            <person name="Straub M.-L."/>
            <person name="Stein N."/>
            <person name="Thierry A."/>
            <person name="Trautwein-Schult A."/>
            <person name="Westhof E."/>
            <person name="Worch S."/>
            <person name="Dujon B."/>
            <person name="Souciet J.-L."/>
            <person name="Wincker P."/>
            <person name="Scholz U."/>
            <person name="Neuveglise N."/>
        </authorList>
    </citation>
    <scope>NUCLEOTIDE SEQUENCE</scope>
    <source>
        <strain evidence="13">LS3</strain>
    </source>
</reference>
<dbReference type="InterPro" id="IPR032418">
    <property type="entry name" value="E1_FCCH"/>
</dbReference>
<keyword evidence="6 11" id="KW-0547">Nucleotide-binding</keyword>
<dbReference type="InterPro" id="IPR000594">
    <property type="entry name" value="ThiF_NAD_FAD-bd"/>
</dbReference>
<dbReference type="Gene3D" id="3.40.50.720">
    <property type="entry name" value="NAD(P)-binding Rossmann-like Domain"/>
    <property type="match status" value="1"/>
</dbReference>
<dbReference type="PROSITE" id="PS00865">
    <property type="entry name" value="UBIQUITIN_ACTIVAT_2"/>
    <property type="match status" value="1"/>
</dbReference>
<dbReference type="Gene3D" id="2.40.30.180">
    <property type="entry name" value="Ubiquitin-activating enzyme E1, FCCH domain"/>
    <property type="match status" value="1"/>
</dbReference>
<evidence type="ECO:0000259" key="12">
    <source>
        <dbReference type="SMART" id="SM00985"/>
    </source>
</evidence>
<dbReference type="FunFam" id="1.10.10.2660:FF:000001">
    <property type="entry name" value="Ubiquitin-activating enzyme E1 1"/>
    <property type="match status" value="1"/>
</dbReference>
<evidence type="ECO:0000256" key="8">
    <source>
        <dbReference type="ARBA" id="ARBA00022840"/>
    </source>
</evidence>
<evidence type="ECO:0000313" key="13">
    <source>
        <dbReference type="EMBL" id="CDP38578.1"/>
    </source>
</evidence>
<dbReference type="PANTHER" id="PTHR10953:SF4">
    <property type="entry name" value="UBIQUITIN-ACTIVATING ENZYME E1 C-TERMINAL DOMAIN-CONTAINING PROTEIN"/>
    <property type="match status" value="1"/>
</dbReference>
<dbReference type="InterPro" id="IPR019572">
    <property type="entry name" value="UBA_E1_SCCH"/>
</dbReference>
<keyword evidence="8 11" id="KW-0067">ATP-binding</keyword>
<dbReference type="Pfam" id="PF16191">
    <property type="entry name" value="E1_4HB"/>
    <property type="match status" value="1"/>
</dbReference>
<reference evidence="13" key="1">
    <citation type="submission" date="2014-02" db="EMBL/GenBank/DDBJ databases">
        <authorList>
            <person name="Genoscope - CEA"/>
        </authorList>
    </citation>
    <scope>NUCLEOTIDE SEQUENCE</scope>
    <source>
        <strain evidence="13">LS3</strain>
    </source>
</reference>
<dbReference type="InterPro" id="IPR000011">
    <property type="entry name" value="UBQ/SUMO-activ_enz_E1-like"/>
</dbReference>
<dbReference type="Gene3D" id="3.10.290.60">
    <property type="entry name" value="Ubiquitin-activating enzyme E1, UFD domain"/>
    <property type="match status" value="1"/>
</dbReference>
<evidence type="ECO:0000256" key="4">
    <source>
        <dbReference type="ARBA" id="ARBA00012990"/>
    </source>
</evidence>
<dbReference type="InterPro" id="IPR032420">
    <property type="entry name" value="E1_4HB"/>
</dbReference>
<dbReference type="InterPro" id="IPR038252">
    <property type="entry name" value="UBA_E1_C_sf"/>
</dbReference>
<dbReference type="Pfam" id="PF10585">
    <property type="entry name" value="UBA_E1_SCCH"/>
    <property type="match status" value="1"/>
</dbReference>
<dbReference type="InterPro" id="IPR018075">
    <property type="entry name" value="UBQ-activ_enz_E1"/>
</dbReference>
<dbReference type="CDD" id="cd01490">
    <property type="entry name" value="Ube1_repeat2"/>
    <property type="match status" value="1"/>
</dbReference>
<dbReference type="Pfam" id="PF16190">
    <property type="entry name" value="E1_FCCH"/>
    <property type="match status" value="1"/>
</dbReference>
<dbReference type="GO" id="GO:0004839">
    <property type="term" value="F:ubiquitin activating enzyme activity"/>
    <property type="evidence" value="ECO:0007669"/>
    <property type="project" value="UniProtKB-EC"/>
</dbReference>
<keyword evidence="5 11" id="KW-0436">Ligase</keyword>
<dbReference type="FunFam" id="3.50.50.80:FF:000001">
    <property type="entry name" value="ubiquitin-like modifier-activating enzyme 1"/>
    <property type="match status" value="1"/>
</dbReference>
<dbReference type="PANTHER" id="PTHR10953">
    <property type="entry name" value="UBIQUITIN-ACTIVATING ENZYME E1"/>
    <property type="match status" value="1"/>
</dbReference>
<dbReference type="InterPro" id="IPR035985">
    <property type="entry name" value="Ubiquitin-activating_enz"/>
</dbReference>
<dbReference type="FunFam" id="3.40.50.12550:FF:000001">
    <property type="entry name" value="Ubiquitin-activating enzyme E1 1"/>
    <property type="match status" value="1"/>
</dbReference>
<dbReference type="InterPro" id="IPR042063">
    <property type="entry name" value="Ubi_acti_E1_SCCH"/>
</dbReference>
<dbReference type="PROSITE" id="PS00536">
    <property type="entry name" value="UBIQUITIN_ACTIVAT_1"/>
    <property type="match status" value="1"/>
</dbReference>
<dbReference type="InterPro" id="IPR042449">
    <property type="entry name" value="Ub-E1_IAD_1"/>
</dbReference>
<dbReference type="Pfam" id="PF09358">
    <property type="entry name" value="E1_UFD"/>
    <property type="match status" value="1"/>
</dbReference>
<evidence type="ECO:0000256" key="9">
    <source>
        <dbReference type="ARBA" id="ARBA00073786"/>
    </source>
</evidence>
<dbReference type="FunFam" id="2.40.30.180:FF:000001">
    <property type="entry name" value="ubiquitin-like modifier-activating enzyme 1"/>
    <property type="match status" value="1"/>
</dbReference>
<dbReference type="EC" id="6.2.1.45" evidence="4"/>